<dbReference type="PATRIC" id="fig|218284.4.peg.1621"/>
<dbReference type="AlphaFoldDB" id="A0A0P6VZD4"/>
<evidence type="ECO:0000313" key="2">
    <source>
        <dbReference type="Proteomes" id="UP000050398"/>
    </source>
</evidence>
<dbReference type="Proteomes" id="UP000050398">
    <property type="component" value="Unassembled WGS sequence"/>
</dbReference>
<organism evidence="1 2">
    <name type="scientific">Rossellomorea vietnamensis</name>
    <dbReference type="NCBI Taxonomy" id="218284"/>
    <lineage>
        <taxon>Bacteria</taxon>
        <taxon>Bacillati</taxon>
        <taxon>Bacillota</taxon>
        <taxon>Bacilli</taxon>
        <taxon>Bacillales</taxon>
        <taxon>Bacillaceae</taxon>
        <taxon>Rossellomorea</taxon>
    </lineage>
</organism>
<protein>
    <submittedName>
        <fullName evidence="1">Uncharacterized protein</fullName>
    </submittedName>
</protein>
<proteinExistence type="predicted"/>
<dbReference type="EMBL" id="LIXZ01000016">
    <property type="protein sequence ID" value="KPL58326.1"/>
    <property type="molecule type" value="Genomic_DNA"/>
</dbReference>
<comment type="caution">
    <text evidence="1">The sequence shown here is derived from an EMBL/GenBank/DDBJ whole genome shotgun (WGS) entry which is preliminary data.</text>
</comment>
<evidence type="ECO:0000313" key="1">
    <source>
        <dbReference type="EMBL" id="KPL58326.1"/>
    </source>
</evidence>
<sequence length="67" mass="7623">MGRGWDGVDGQNKKFIKGVLNKERSYINVPAPAESPKVKIKALDKYCKEQGVQPKDLTDEEMRQFLV</sequence>
<name>A0A0P6VZD4_9BACI</name>
<accession>A0A0P6VZD4</accession>
<gene>
    <name evidence="1" type="ORF">AM506_17035</name>
</gene>
<reference evidence="1 2" key="1">
    <citation type="submission" date="2015-08" db="EMBL/GenBank/DDBJ databases">
        <title>Draft Genome Sequence of Bacillus vietnamensis UCD-SED5.</title>
        <authorList>
            <person name="Lee R.D."/>
            <person name="Jospin G."/>
            <person name="Lang J.M."/>
            <person name="Coil D.A."/>
            <person name="Eisen J.A."/>
        </authorList>
    </citation>
    <scope>NUCLEOTIDE SEQUENCE [LARGE SCALE GENOMIC DNA]</scope>
    <source>
        <strain evidence="1 2">UCD-SED5</strain>
    </source>
</reference>